<dbReference type="Gene3D" id="1.10.630.10">
    <property type="entry name" value="Cytochrome P450"/>
    <property type="match status" value="1"/>
</dbReference>
<gene>
    <name evidence="3" type="ORF">MGAL_10B079508</name>
</gene>
<dbReference type="EMBL" id="UYJE01009028">
    <property type="protein sequence ID" value="VDI69434.1"/>
    <property type="molecule type" value="Genomic_DNA"/>
</dbReference>
<keyword evidence="2" id="KW-0479">Metal-binding</keyword>
<dbReference type="PANTHER" id="PTHR24291">
    <property type="entry name" value="CYTOCHROME P450 FAMILY 4"/>
    <property type="match status" value="1"/>
</dbReference>
<sequence length="574" mass="66455">MLIHLGYEYILFYLPKTFTLVFLVAETSISYYDTKLTWIEARDFCFNQSGILESNHTEITALLGNKTEDVWTGTYTTWSEWAAIWGCNVHPATVSAVFEDDDYSECQRFCQAKEYFGYNFHDLASYFKLLGQIVEKERPKVYVYWSMFFYASFGVCHPDSAQILYKSSAPKAHGSGGAYRYLRDWIGDGLLISDGKKWERNRRLLTPGFHFEILKPYVEVYNSVTDIFLEKLECYAKSGEAVDIFPRVALATLDTILRCAFSYQGNIQDQGSKHPYVHAVNRLSYLTLSRCLKPWYQIDFIYQFSDEGKELKRLCDYSHEFSNKIIKDRQQTLKKEGLPTKRHLNFLDILLTAKDENGIGLSDEDIRAEVETFMFEGHDTVASAISWSIYCLGRYPEEQEKVHTEISELLEDGLEVTWENLQKMPCLTAFVKESMRMFAPVPGTARLLTSPMKFGDITVPAGVHIDISIHSIHHHPDVWPEHEVFKPERFLNEDITNRHPYSYIPFAAGSRNCIGQNFAMNELKVMISRLVQRYKVSLVDGHSYEINPELIMRATHGIKVILENRLLEKEWQIV</sequence>
<dbReference type="EC" id="1.14.14.1" evidence="3"/>
<keyword evidence="2" id="KW-0349">Heme</keyword>
<dbReference type="GO" id="GO:0016712">
    <property type="term" value="F:oxidoreductase activity, acting on paired donors, with incorporation or reduction of molecular oxygen, reduced flavin or flavoprotein as one donor, and incorporation of one atom of oxygen"/>
    <property type="evidence" value="ECO:0007669"/>
    <property type="project" value="UniProtKB-EC"/>
</dbReference>
<evidence type="ECO:0000313" key="3">
    <source>
        <dbReference type="EMBL" id="VDI69434.1"/>
    </source>
</evidence>
<dbReference type="Proteomes" id="UP000596742">
    <property type="component" value="Unassembled WGS sequence"/>
</dbReference>
<accession>A0A8B6GVD4</accession>
<dbReference type="InterPro" id="IPR036396">
    <property type="entry name" value="Cyt_P450_sf"/>
</dbReference>
<dbReference type="CDD" id="cd20659">
    <property type="entry name" value="CYP4B_4F-like"/>
    <property type="match status" value="1"/>
</dbReference>
<reference evidence="3" key="1">
    <citation type="submission" date="2018-11" db="EMBL/GenBank/DDBJ databases">
        <authorList>
            <person name="Alioto T."/>
            <person name="Alioto T."/>
        </authorList>
    </citation>
    <scope>NUCLEOTIDE SEQUENCE</scope>
</reference>
<comment type="similarity">
    <text evidence="1">Belongs to the cytochrome P450 family.</text>
</comment>
<evidence type="ECO:0000256" key="2">
    <source>
        <dbReference type="PIRSR" id="PIRSR602401-1"/>
    </source>
</evidence>
<dbReference type="PRINTS" id="PR00385">
    <property type="entry name" value="P450"/>
</dbReference>
<dbReference type="SUPFAM" id="SSF48264">
    <property type="entry name" value="Cytochrome P450"/>
    <property type="match status" value="1"/>
</dbReference>
<organism evidence="3 4">
    <name type="scientific">Mytilus galloprovincialis</name>
    <name type="common">Mediterranean mussel</name>
    <dbReference type="NCBI Taxonomy" id="29158"/>
    <lineage>
        <taxon>Eukaryota</taxon>
        <taxon>Metazoa</taxon>
        <taxon>Spiralia</taxon>
        <taxon>Lophotrochozoa</taxon>
        <taxon>Mollusca</taxon>
        <taxon>Bivalvia</taxon>
        <taxon>Autobranchia</taxon>
        <taxon>Pteriomorphia</taxon>
        <taxon>Mytilida</taxon>
        <taxon>Mytiloidea</taxon>
        <taxon>Mytilidae</taxon>
        <taxon>Mytilinae</taxon>
        <taxon>Mytilus</taxon>
    </lineage>
</organism>
<dbReference type="InterPro" id="IPR050196">
    <property type="entry name" value="Cytochrome_P450_Monoox"/>
</dbReference>
<dbReference type="InterPro" id="IPR001128">
    <property type="entry name" value="Cyt_P450"/>
</dbReference>
<dbReference type="GO" id="GO:0020037">
    <property type="term" value="F:heme binding"/>
    <property type="evidence" value="ECO:0007669"/>
    <property type="project" value="InterPro"/>
</dbReference>
<keyword evidence="4" id="KW-1185">Reference proteome</keyword>
<dbReference type="OrthoDB" id="1470350at2759"/>
<name>A0A8B6GVD4_MYTGA</name>
<protein>
    <submittedName>
        <fullName evidence="3">Cytochrome P450, family 4, subfamily B, polypeptide 1</fullName>
        <ecNumber evidence="3">1.14.14.1</ecNumber>
    </submittedName>
</protein>
<dbReference type="InterPro" id="IPR002401">
    <property type="entry name" value="Cyt_P450_E_grp-I"/>
</dbReference>
<dbReference type="GO" id="GO:0005506">
    <property type="term" value="F:iron ion binding"/>
    <property type="evidence" value="ECO:0007669"/>
    <property type="project" value="InterPro"/>
</dbReference>
<evidence type="ECO:0000313" key="4">
    <source>
        <dbReference type="Proteomes" id="UP000596742"/>
    </source>
</evidence>
<evidence type="ECO:0000256" key="1">
    <source>
        <dbReference type="ARBA" id="ARBA00010617"/>
    </source>
</evidence>
<dbReference type="PRINTS" id="PR00463">
    <property type="entry name" value="EP450I"/>
</dbReference>
<comment type="caution">
    <text evidence="3">The sequence shown here is derived from an EMBL/GenBank/DDBJ whole genome shotgun (WGS) entry which is preliminary data.</text>
</comment>
<comment type="cofactor">
    <cofactor evidence="2">
        <name>heme</name>
        <dbReference type="ChEBI" id="CHEBI:30413"/>
    </cofactor>
</comment>
<keyword evidence="3" id="KW-0560">Oxidoreductase</keyword>
<feature type="binding site" description="axial binding residue" evidence="2">
    <location>
        <position position="513"/>
    </location>
    <ligand>
        <name>heme</name>
        <dbReference type="ChEBI" id="CHEBI:30413"/>
    </ligand>
    <ligandPart>
        <name>Fe</name>
        <dbReference type="ChEBI" id="CHEBI:18248"/>
    </ligandPart>
</feature>
<keyword evidence="2" id="KW-0408">Iron</keyword>
<proteinExistence type="inferred from homology"/>
<dbReference type="AlphaFoldDB" id="A0A8B6GVD4"/>
<dbReference type="PANTHER" id="PTHR24291:SF201">
    <property type="entry name" value="CYTOCHROME P450, FAMILY 4, SUBFAMILY B, POLYPEPTIDE 7"/>
    <property type="match status" value="1"/>
</dbReference>
<dbReference type="Pfam" id="PF00067">
    <property type="entry name" value="p450"/>
    <property type="match status" value="1"/>
</dbReference>